<evidence type="ECO:0000256" key="2">
    <source>
        <dbReference type="SAM" id="MobiDB-lite"/>
    </source>
</evidence>
<sequence>MVAKLVAQPKSLLERLNEPYATIPRKQLAVDVRQREASRKMEKEKGNCQKTQQRREALAAEVLRDMRRLERAGPKSFIDGFGGSAFFGTRPPTVEDERAAALVAPDETAYDLFQMLRNSRGTALPCFDEHLPAGILSPDYAVVLHGEPSTGKSVLLRNILATHLLPKACDGHGLPSVLVDADNAFDVWLLAKLLQDRARRSGVNSEEAVDLVTDALGRLLVFRPCEPLDLLQQLRQLRSIFSSNPTAGLLVIDSMSAWQSMTAAFPRSAGATLKECWRAVARLQQEASVAAVIAHRDAAVEFPLHFEAIHLGVGCCPKVQPKGEEHLEASKKVKARALQPITRLVPAVSLFQLCLASAALHARATLLRACLAHREGRFAAAEVAAGDLTGVKTLCSSRFVSVVFCGRCSMQLLDLYSVTPSKAERLPGVGGCIGRELQHRRKSNHCSQGPIGQQLAVSPKQTSIANQHELQREEVNGAKAAGPGVLRGPRIPPPPLAPQPGEIHGIHGPDNPPQATPKHASVTNDQKELQQEEVTKETAAPHRSHEAQQPMMSADYLTQIGLAAARPKHASVTNNQNQLRQEEVTKATATPKQASVAIHQNELQQEEVSGAKAFDQPKAAFGGHTVGSLAAGAATPKQVPVAIHQNELKQEEVSGAKAFGRPKAAFGGHTATPKQVSAAIHQNEPEQEEVSGAKAFGRPKSAFGSHTATPKQNELGQEEVSGVKAFGRPKSAFGSHIATPKQVSAAIHQNELEQEEATPKLVQEEVSGAKVFGRPKAAFGSHTATPKQNELVQEDTTLEKGLRIPLAFGWPRAAFGSHTVPVLAVSAQNKHEATLKQGSAAIHQNELQQEKVSGAKAFGGPKQSTSNWIAHGPASSWTAEHRAAPAPSGKDWSRGDWNHDDQTDPWQQVCRQRALEQQGAQKEGKEEEEEDEEPDDWNDWKQWRSDWWSGWNWRESSDRWKEETLEDKAEQRKWEVQQETEANRRKLQRKEAQKQREQELQEAKWRAEREQKEKERQEPDDWNDWKQWRSDWWSGWNWRESSDRWKEETLEDKAEQRKWEVQSRVRPSTWTPPPSSVTEVQKQREEELQEAKWRVKGEQKERERQAPEDKKLSNLKVPEDKKLSNLEALGPVGDRVPSNGPPPRMKAAGPGELYGPRIPPPPPALGPGEVHGPCNPPQALNYLNLNKKYEVTNKVVPMGRPHTPFLSWHEESLASVKTLLTKVSHSDRWADAPVQDDKNSTIHSIQTEGQGFTTEELARIREQFGLNKPKKQSFTPKEDEALHRKRSWKEGKEDFESDSLEGHKDKLSRVGDAVQTVGKDHQDEAACSESDTTEDSLAEEVGVIDEAAAVRFEEWLQGKRDRVEEKDYMHFNRKAYRDLVVDPGWKVTTKPHDECGFPDPGKTDWNHPEKVSEHYYWCMGGLPGMERGLLLKPSMDPPQDPPPKTPPIALGSALKDRHRPFKPRSPSRSPARPPARSPARSPSRTPSQKVRQRGGRRLQTARRRSRTRAPPSRRVPERSNPALEQFLIDHEINEKATQVLRQAAPEVQEQLLRTIRLDHAYNPSGVALTKLRELELPRGRPTPPEPRDAWTRATGDERPEAPRRRDGRRADAFSARRILLERILGEPDFAHYQREGRHELVPVRQIKQVQEDPRAGTPVLIRWDFNNYTLVYGSLSQAEGGNVRASVYDWDTVPAPLACKMALDSQDLRDALRPFLHGKRHALYDPAENREAWKDYSSKRALVEVQYIRHSHNEVNRYFAHGEHANSSVLDLIEDLINEKAHPQDLTPFVVIQFTKLEYWAVFGNRRLKALKEFQKYLDDRRDPLQVKARCLVWKKEEVPAVLACKLAMSTTTTNLGKFADWADKKGKGKGKGRR</sequence>
<feature type="compositionally biased region" description="Low complexity" evidence="2">
    <location>
        <begin position="1477"/>
        <end position="1487"/>
    </location>
</feature>
<feature type="region of interest" description="Disordered" evidence="2">
    <location>
        <begin position="856"/>
        <end position="941"/>
    </location>
</feature>
<feature type="compositionally biased region" description="Basic and acidic residues" evidence="2">
    <location>
        <begin position="525"/>
        <end position="546"/>
    </location>
</feature>
<feature type="compositionally biased region" description="Basic residues" evidence="2">
    <location>
        <begin position="1490"/>
        <end position="1507"/>
    </location>
</feature>
<name>A0ABP0K7D0_9DINO</name>
<organism evidence="3 4">
    <name type="scientific">Durusdinium trenchii</name>
    <dbReference type="NCBI Taxonomy" id="1381693"/>
    <lineage>
        <taxon>Eukaryota</taxon>
        <taxon>Sar</taxon>
        <taxon>Alveolata</taxon>
        <taxon>Dinophyceae</taxon>
        <taxon>Suessiales</taxon>
        <taxon>Symbiodiniaceae</taxon>
        <taxon>Durusdinium</taxon>
    </lineage>
</organism>
<keyword evidence="4" id="KW-1185">Reference proteome</keyword>
<evidence type="ECO:0000313" key="3">
    <source>
        <dbReference type="EMBL" id="CAK9022707.1"/>
    </source>
</evidence>
<feature type="compositionally biased region" description="Basic and acidic residues" evidence="2">
    <location>
        <begin position="1276"/>
        <end position="1303"/>
    </location>
</feature>
<proteinExistence type="predicted"/>
<dbReference type="EMBL" id="CAXAMN010007779">
    <property type="protein sequence ID" value="CAK9022707.1"/>
    <property type="molecule type" value="Genomic_DNA"/>
</dbReference>
<dbReference type="PANTHER" id="PTHR46644:SF2">
    <property type="entry name" value="DNA REPAIR PROTEIN XRCC2"/>
    <property type="match status" value="1"/>
</dbReference>
<feature type="region of interest" description="Disordered" evidence="2">
    <location>
        <begin position="1042"/>
        <end position="1173"/>
    </location>
</feature>
<reference evidence="3 4" key="1">
    <citation type="submission" date="2024-02" db="EMBL/GenBank/DDBJ databases">
        <authorList>
            <person name="Chen Y."/>
            <person name="Shah S."/>
            <person name="Dougan E. K."/>
            <person name="Thang M."/>
            <person name="Chan C."/>
        </authorList>
    </citation>
    <scope>NUCLEOTIDE SEQUENCE [LARGE SCALE GENOMIC DNA]</scope>
</reference>
<feature type="compositionally biased region" description="Basic and acidic residues" evidence="2">
    <location>
        <begin position="1042"/>
        <end position="1063"/>
    </location>
</feature>
<evidence type="ECO:0000313" key="4">
    <source>
        <dbReference type="Proteomes" id="UP001642484"/>
    </source>
</evidence>
<feature type="compositionally biased region" description="Acidic residues" evidence="2">
    <location>
        <begin position="926"/>
        <end position="937"/>
    </location>
</feature>
<feature type="coiled-coil region" evidence="1">
    <location>
        <begin position="34"/>
        <end position="61"/>
    </location>
</feature>
<feature type="compositionally biased region" description="Pro residues" evidence="2">
    <location>
        <begin position="1435"/>
        <end position="1446"/>
    </location>
</feature>
<dbReference type="PANTHER" id="PTHR46644">
    <property type="entry name" value="DNA REPAIR PROTEIN XRCC2"/>
    <property type="match status" value="1"/>
</dbReference>
<protein>
    <recommendedName>
        <fullName evidence="5">AAA+ ATPase domain-containing protein</fullName>
    </recommendedName>
</protein>
<feature type="region of interest" description="Disordered" evidence="2">
    <location>
        <begin position="480"/>
        <end position="551"/>
    </location>
</feature>
<feature type="compositionally biased region" description="Basic and acidic residues" evidence="2">
    <location>
        <begin position="1081"/>
        <end position="1124"/>
    </location>
</feature>
<dbReference type="InterPro" id="IPR027417">
    <property type="entry name" value="P-loop_NTPase"/>
</dbReference>
<dbReference type="Gene3D" id="3.40.50.300">
    <property type="entry name" value="P-loop containing nucleotide triphosphate hydrolases"/>
    <property type="match status" value="1"/>
</dbReference>
<feature type="compositionally biased region" description="Basic and acidic residues" evidence="2">
    <location>
        <begin position="1585"/>
        <end position="1608"/>
    </location>
</feature>
<feature type="region of interest" description="Disordered" evidence="2">
    <location>
        <begin position="1429"/>
        <end position="1522"/>
    </location>
</feature>
<keyword evidence="1" id="KW-0175">Coiled coil</keyword>
<dbReference type="InterPro" id="IPR030547">
    <property type="entry name" value="XRCC2"/>
</dbReference>
<dbReference type="Proteomes" id="UP001642484">
    <property type="component" value="Unassembled WGS sequence"/>
</dbReference>
<feature type="compositionally biased region" description="Basic and acidic residues" evidence="2">
    <location>
        <begin position="891"/>
        <end position="902"/>
    </location>
</feature>
<gene>
    <name evidence="3" type="ORF">CCMP2556_LOCUS14935</name>
</gene>
<feature type="region of interest" description="Disordered" evidence="2">
    <location>
        <begin position="957"/>
        <end position="1021"/>
    </location>
</feature>
<evidence type="ECO:0000256" key="1">
    <source>
        <dbReference type="SAM" id="Coils"/>
    </source>
</evidence>
<feature type="region of interest" description="Disordered" evidence="2">
    <location>
        <begin position="1267"/>
        <end position="1303"/>
    </location>
</feature>
<accession>A0ABP0K7D0</accession>
<evidence type="ECO:0008006" key="5">
    <source>
        <dbReference type="Google" id="ProtNLM"/>
    </source>
</evidence>
<feature type="region of interest" description="Disordered" evidence="2">
    <location>
        <begin position="1576"/>
        <end position="1608"/>
    </location>
</feature>
<dbReference type="SUPFAM" id="SSF52540">
    <property type="entry name" value="P-loop containing nucleoside triphosphate hydrolases"/>
    <property type="match status" value="1"/>
</dbReference>
<comment type="caution">
    <text evidence="3">The sequence shown here is derived from an EMBL/GenBank/DDBJ whole genome shotgun (WGS) entry which is preliminary data.</text>
</comment>